<keyword evidence="2" id="KW-0663">Pyridoxal phosphate</keyword>
<accession>A0ABQ6K0Z5</accession>
<dbReference type="Gene3D" id="3.40.640.10">
    <property type="entry name" value="Type I PLP-dependent aspartate aminotransferase-like (Major domain)"/>
    <property type="match status" value="1"/>
</dbReference>
<evidence type="ECO:0000256" key="2">
    <source>
        <dbReference type="RuleBase" id="RU004508"/>
    </source>
</evidence>
<sequence length="398" mass="43602">MTDPARETHPALPLATSSWDDAEYDAIRQTVDSGRFTMGPKVRQFERHFADLFGARHAVMVNSGSSANLLAVAAAVLDPRIDLNAGDEVLVPAVSWATTYSPLAQYGLRMRFVDVDLDTLNIDLDLVETAVTQATKAIFAVNLLGNPIAFGRLREIADRHSLVILEDNCESLGARADGVWAGTAGLMGTFSAFFSHHISTMEGGVVLTDDEQLHQELVSLRAHGWTRELPEDNHVFPKTGEEFDDLFRFVLPGYNVRPLEMSGAIGIEQAKKIPGLVAGRRENAAHFVDRFADAPFVRIQRETGESSWFGFSFILEGPLAGRRPEVVEALVAAGVECRPIVAGNFTRNPVMRHYDAVVPEALPAADRVHVDGLFIGNHHFPVHEGIDRVHEVLAGLAR</sequence>
<dbReference type="PANTHER" id="PTHR30244">
    <property type="entry name" value="TRANSAMINASE"/>
    <property type="match status" value="1"/>
</dbReference>
<dbReference type="PANTHER" id="PTHR30244:SF34">
    <property type="entry name" value="DTDP-4-AMINO-4,6-DIDEOXYGALACTOSE TRANSAMINASE"/>
    <property type="match status" value="1"/>
</dbReference>
<dbReference type="Proteomes" id="UP001157034">
    <property type="component" value="Unassembled WGS sequence"/>
</dbReference>
<evidence type="ECO:0000256" key="1">
    <source>
        <dbReference type="ARBA" id="ARBA00001933"/>
    </source>
</evidence>
<evidence type="ECO:0000313" key="3">
    <source>
        <dbReference type="EMBL" id="GMA94256.1"/>
    </source>
</evidence>
<organism evidence="3 4">
    <name type="scientific">Pseudolysinimonas kribbensis</name>
    <dbReference type="NCBI Taxonomy" id="433641"/>
    <lineage>
        <taxon>Bacteria</taxon>
        <taxon>Bacillati</taxon>
        <taxon>Actinomycetota</taxon>
        <taxon>Actinomycetes</taxon>
        <taxon>Micrococcales</taxon>
        <taxon>Microbacteriaceae</taxon>
        <taxon>Pseudolysinimonas</taxon>
    </lineage>
</organism>
<dbReference type="Pfam" id="PF01041">
    <property type="entry name" value="DegT_DnrJ_EryC1"/>
    <property type="match status" value="1"/>
</dbReference>
<proteinExistence type="inferred from homology"/>
<comment type="caution">
    <text evidence="3">The sequence shown here is derived from an EMBL/GenBank/DDBJ whole genome shotgun (WGS) entry which is preliminary data.</text>
</comment>
<dbReference type="EMBL" id="BSVB01000001">
    <property type="protein sequence ID" value="GMA94256.1"/>
    <property type="molecule type" value="Genomic_DNA"/>
</dbReference>
<dbReference type="InterPro" id="IPR015421">
    <property type="entry name" value="PyrdxlP-dep_Trfase_major"/>
</dbReference>
<dbReference type="PIRSF" id="PIRSF000390">
    <property type="entry name" value="PLP_StrS"/>
    <property type="match status" value="1"/>
</dbReference>
<dbReference type="RefSeq" id="WP_284253238.1">
    <property type="nucleotide sequence ID" value="NZ_BAAAQO010000003.1"/>
</dbReference>
<evidence type="ECO:0000313" key="4">
    <source>
        <dbReference type="Proteomes" id="UP001157034"/>
    </source>
</evidence>
<gene>
    <name evidence="3" type="ORF">GCM10025881_10800</name>
</gene>
<dbReference type="CDD" id="cd00616">
    <property type="entry name" value="AHBA_syn"/>
    <property type="match status" value="1"/>
</dbReference>
<reference evidence="4" key="1">
    <citation type="journal article" date="2019" name="Int. J. Syst. Evol. Microbiol.">
        <title>The Global Catalogue of Microorganisms (GCM) 10K type strain sequencing project: providing services to taxonomists for standard genome sequencing and annotation.</title>
        <authorList>
            <consortium name="The Broad Institute Genomics Platform"/>
            <consortium name="The Broad Institute Genome Sequencing Center for Infectious Disease"/>
            <person name="Wu L."/>
            <person name="Ma J."/>
        </authorList>
    </citation>
    <scope>NUCLEOTIDE SEQUENCE [LARGE SCALE GENOMIC DNA]</scope>
    <source>
        <strain evidence="4">NBRC 108894</strain>
    </source>
</reference>
<protein>
    <submittedName>
        <fullName evidence="3">CDP-4-keto-6-deoxy-D-glucose-3-dehydrase</fullName>
    </submittedName>
</protein>
<comment type="cofactor">
    <cofactor evidence="1">
        <name>pyridoxal 5'-phosphate</name>
        <dbReference type="ChEBI" id="CHEBI:597326"/>
    </cofactor>
</comment>
<name>A0ABQ6K0Z5_9MICO</name>
<dbReference type="InterPro" id="IPR015422">
    <property type="entry name" value="PyrdxlP-dep_Trfase_small"/>
</dbReference>
<comment type="similarity">
    <text evidence="2">Belongs to the DegT/DnrJ/EryC1 family.</text>
</comment>
<dbReference type="InterPro" id="IPR015424">
    <property type="entry name" value="PyrdxlP-dep_Trfase"/>
</dbReference>
<keyword evidence="4" id="KW-1185">Reference proteome</keyword>
<dbReference type="InterPro" id="IPR000653">
    <property type="entry name" value="DegT/StrS_aminotransferase"/>
</dbReference>
<dbReference type="Gene3D" id="3.90.1150.10">
    <property type="entry name" value="Aspartate Aminotransferase, domain 1"/>
    <property type="match status" value="1"/>
</dbReference>
<dbReference type="SUPFAM" id="SSF53383">
    <property type="entry name" value="PLP-dependent transferases"/>
    <property type="match status" value="1"/>
</dbReference>